<organism evidence="9 10">
    <name type="scientific">Strongyloides stercoralis</name>
    <name type="common">Threadworm</name>
    <dbReference type="NCBI Taxonomy" id="6248"/>
    <lineage>
        <taxon>Eukaryota</taxon>
        <taxon>Metazoa</taxon>
        <taxon>Ecdysozoa</taxon>
        <taxon>Nematoda</taxon>
        <taxon>Chromadorea</taxon>
        <taxon>Rhabditida</taxon>
        <taxon>Tylenchina</taxon>
        <taxon>Panagrolaimomorpha</taxon>
        <taxon>Strongyloidoidea</taxon>
        <taxon>Strongyloididae</taxon>
        <taxon>Strongyloides</taxon>
    </lineage>
</organism>
<evidence type="ECO:0000256" key="3">
    <source>
        <dbReference type="ARBA" id="ARBA00022737"/>
    </source>
</evidence>
<evidence type="ECO:0000259" key="8">
    <source>
        <dbReference type="PROSITE" id="PS52027"/>
    </source>
</evidence>
<evidence type="ECO:0000256" key="4">
    <source>
        <dbReference type="ARBA" id="ARBA00022771"/>
    </source>
</evidence>
<dbReference type="Gene3D" id="3.30.160.60">
    <property type="entry name" value="Classic Zinc Finger"/>
    <property type="match status" value="1"/>
</dbReference>
<evidence type="ECO:0000256" key="1">
    <source>
        <dbReference type="ARBA" id="ARBA00010843"/>
    </source>
</evidence>
<dbReference type="AlphaFoldDB" id="A0AAF5DDA2"/>
<evidence type="ECO:0000256" key="2">
    <source>
        <dbReference type="ARBA" id="ARBA00022723"/>
    </source>
</evidence>
<evidence type="ECO:0000256" key="5">
    <source>
        <dbReference type="ARBA" id="ARBA00022833"/>
    </source>
</evidence>
<dbReference type="GO" id="GO:0008270">
    <property type="term" value="F:zinc ion binding"/>
    <property type="evidence" value="ECO:0007669"/>
    <property type="project" value="UniProtKB-KW"/>
</dbReference>
<dbReference type="InterPro" id="IPR026319">
    <property type="entry name" value="ZC2HC1A/B-like"/>
</dbReference>
<dbReference type="Proteomes" id="UP000035681">
    <property type="component" value="Unplaced"/>
</dbReference>
<keyword evidence="9" id="KW-1185">Reference proteome</keyword>
<dbReference type="PANTHER" id="PTHR13555:SF25">
    <property type="entry name" value="ZINC FINGER C2HC DOMAIN-CONTAINING PROTEIN 1A"/>
    <property type="match status" value="1"/>
</dbReference>
<keyword evidence="4 6" id="KW-0863">Zinc-finger</keyword>
<evidence type="ECO:0000313" key="9">
    <source>
        <dbReference type="Proteomes" id="UP000035681"/>
    </source>
</evidence>
<reference evidence="10" key="1">
    <citation type="submission" date="2024-02" db="UniProtKB">
        <authorList>
            <consortium name="WormBaseParasite"/>
        </authorList>
    </citation>
    <scope>IDENTIFICATION</scope>
</reference>
<dbReference type="Pfam" id="PF13913">
    <property type="entry name" value="zf-C2HC_2"/>
    <property type="match status" value="2"/>
</dbReference>
<keyword evidence="3" id="KW-0677">Repeat</keyword>
<comment type="similarity">
    <text evidence="1">Belongs to the ZC2HC1 family.</text>
</comment>
<name>A0AAF5DDA2_STRER</name>
<evidence type="ECO:0000256" key="7">
    <source>
        <dbReference type="SAM" id="MobiDB-lite"/>
    </source>
</evidence>
<dbReference type="WBParaSite" id="TCONS_00010634.p1">
    <property type="protein sequence ID" value="TCONS_00010634.p1"/>
    <property type="gene ID" value="XLOC_004030"/>
</dbReference>
<feature type="region of interest" description="Disordered" evidence="7">
    <location>
        <begin position="140"/>
        <end position="237"/>
    </location>
</feature>
<protein>
    <submittedName>
        <fullName evidence="10">C2H2-type domain-containing protein</fullName>
    </submittedName>
</protein>
<dbReference type="PANTHER" id="PTHR13555">
    <property type="entry name" value="C2H2 ZINC FINGER CGI-62-RELATED"/>
    <property type="match status" value="1"/>
</dbReference>
<sequence>VEATQNTYPCSICGRKFVQDSLEKHENACQKLNSKKRKVFDSGKQRATGSDVNYKDIKKVQLEKQKLGGTFPRPKTNWKERHETFIGAVSASKQVEIAIKTGAPLPPPPKATVPNDYIECEYCGRNFNEKAAERHIPFCKEQSMRKKTPMSRSSSASRGILNSGKSQSTSAPIKREPLNSKGTASKEQPKNSSINRTPVTKTSKKTSNLPIPTKRSNSSNRNSSNFNNSYYHQNPPTVEVSNEGILKKQHFGTLEKPNKVEQLKKVTLEKKLSDPINDEDYYIEYQKFKNETLRKSFNDNIIITNKQKVSKEIDYDFD</sequence>
<feature type="compositionally biased region" description="Polar residues" evidence="7">
    <location>
        <begin position="180"/>
        <end position="210"/>
    </location>
</feature>
<dbReference type="InterPro" id="IPR049899">
    <property type="entry name" value="Znf_C2HC_C3H"/>
</dbReference>
<feature type="domain" description="C2HC/C3H-type" evidence="8">
    <location>
        <begin position="6"/>
        <end position="35"/>
    </location>
</feature>
<evidence type="ECO:0000313" key="10">
    <source>
        <dbReference type="WBParaSite" id="TCONS_00010634.p1"/>
    </source>
</evidence>
<dbReference type="PROSITE" id="PS52027">
    <property type="entry name" value="ZF_C2HC_C3H"/>
    <property type="match status" value="2"/>
</dbReference>
<feature type="compositionally biased region" description="Low complexity" evidence="7">
    <location>
        <begin position="215"/>
        <end position="229"/>
    </location>
</feature>
<feature type="domain" description="C2HC/C3H-type" evidence="8">
    <location>
        <begin position="116"/>
        <end position="145"/>
    </location>
</feature>
<accession>A0AAF5DDA2</accession>
<evidence type="ECO:0000256" key="6">
    <source>
        <dbReference type="PROSITE-ProRule" id="PRU01371"/>
    </source>
</evidence>
<keyword evidence="2" id="KW-0479">Metal-binding</keyword>
<proteinExistence type="inferred from homology"/>
<keyword evidence="5" id="KW-0862">Zinc</keyword>